<keyword evidence="2" id="KW-0812">Transmembrane</keyword>
<keyword evidence="2" id="KW-1133">Transmembrane helix</keyword>
<comment type="caution">
    <text evidence="3">The sequence shown here is derived from an EMBL/GenBank/DDBJ whole genome shotgun (WGS) entry which is preliminary data.</text>
</comment>
<accession>A0AAV4U3A8</accession>
<reference evidence="3 4" key="1">
    <citation type="submission" date="2021-06" db="EMBL/GenBank/DDBJ databases">
        <title>Caerostris extrusa draft genome.</title>
        <authorList>
            <person name="Kono N."/>
            <person name="Arakawa K."/>
        </authorList>
    </citation>
    <scope>NUCLEOTIDE SEQUENCE [LARGE SCALE GENOMIC DNA]</scope>
</reference>
<feature type="transmembrane region" description="Helical" evidence="2">
    <location>
        <begin position="67"/>
        <end position="88"/>
    </location>
</feature>
<dbReference type="Proteomes" id="UP001054945">
    <property type="component" value="Unassembled WGS sequence"/>
</dbReference>
<name>A0AAV4U3A8_CAEEX</name>
<keyword evidence="2" id="KW-0472">Membrane</keyword>
<keyword evidence="4" id="KW-1185">Reference proteome</keyword>
<dbReference type="AlphaFoldDB" id="A0AAV4U3A8"/>
<evidence type="ECO:0000313" key="4">
    <source>
        <dbReference type="Proteomes" id="UP001054945"/>
    </source>
</evidence>
<evidence type="ECO:0000256" key="1">
    <source>
        <dbReference type="SAM" id="MobiDB-lite"/>
    </source>
</evidence>
<protein>
    <submittedName>
        <fullName evidence="3">Uncharacterized protein</fullName>
    </submittedName>
</protein>
<evidence type="ECO:0000256" key="2">
    <source>
        <dbReference type="SAM" id="Phobius"/>
    </source>
</evidence>
<organism evidence="3 4">
    <name type="scientific">Caerostris extrusa</name>
    <name type="common">Bark spider</name>
    <name type="synonym">Caerostris bankana</name>
    <dbReference type="NCBI Taxonomy" id="172846"/>
    <lineage>
        <taxon>Eukaryota</taxon>
        <taxon>Metazoa</taxon>
        <taxon>Ecdysozoa</taxon>
        <taxon>Arthropoda</taxon>
        <taxon>Chelicerata</taxon>
        <taxon>Arachnida</taxon>
        <taxon>Araneae</taxon>
        <taxon>Araneomorphae</taxon>
        <taxon>Entelegynae</taxon>
        <taxon>Araneoidea</taxon>
        <taxon>Araneidae</taxon>
        <taxon>Caerostris</taxon>
    </lineage>
</organism>
<sequence>MKQQHDLEEAGSSSNFSSAPINTSGLGERHKNNNYDNSRKKNTATRAICVAQVISRQCYQISKLVQLWFRMGICIAFNEFILNNFLFYN</sequence>
<evidence type="ECO:0000313" key="3">
    <source>
        <dbReference type="EMBL" id="GIY52205.1"/>
    </source>
</evidence>
<feature type="region of interest" description="Disordered" evidence="1">
    <location>
        <begin position="1"/>
        <end position="39"/>
    </location>
</feature>
<gene>
    <name evidence="3" type="ORF">CEXT_375571</name>
</gene>
<feature type="compositionally biased region" description="Basic and acidic residues" evidence="1">
    <location>
        <begin position="27"/>
        <end position="39"/>
    </location>
</feature>
<dbReference type="EMBL" id="BPLR01012211">
    <property type="protein sequence ID" value="GIY52205.1"/>
    <property type="molecule type" value="Genomic_DNA"/>
</dbReference>
<feature type="compositionally biased region" description="Polar residues" evidence="1">
    <location>
        <begin position="11"/>
        <end position="25"/>
    </location>
</feature>
<proteinExistence type="predicted"/>